<feature type="compositionally biased region" description="Basic and acidic residues" evidence="1">
    <location>
        <begin position="113"/>
        <end position="122"/>
    </location>
</feature>
<gene>
    <name evidence="3" type="ORF">IQ24_03617</name>
</gene>
<evidence type="ECO:0000256" key="2">
    <source>
        <dbReference type="SAM" id="SignalP"/>
    </source>
</evidence>
<sequence>MRLPILLALLAATPALASSDEAWQEFRKEVETACAALAPDEGETAIEVNPFGSESYGVALLITVTPDESVDRYVCVFDKESHNAELSAAFTPPAEVSETMTDEDGNVVNETTSKTDAHLIEK</sequence>
<comment type="caution">
    <text evidence="3">The sequence shown here is derived from an EMBL/GenBank/DDBJ whole genome shotgun (WGS) entry which is preliminary data.</text>
</comment>
<protein>
    <submittedName>
        <fullName evidence="3">Uncharacterized protein</fullName>
    </submittedName>
</protein>
<evidence type="ECO:0000313" key="4">
    <source>
        <dbReference type="Proteomes" id="UP000316225"/>
    </source>
</evidence>
<evidence type="ECO:0000256" key="1">
    <source>
        <dbReference type="SAM" id="MobiDB-lite"/>
    </source>
</evidence>
<keyword evidence="4" id="KW-1185">Reference proteome</keyword>
<dbReference type="OrthoDB" id="7776561at2"/>
<dbReference type="Proteomes" id="UP000316225">
    <property type="component" value="Unassembled WGS sequence"/>
</dbReference>
<evidence type="ECO:0000313" key="3">
    <source>
        <dbReference type="EMBL" id="TWI29409.1"/>
    </source>
</evidence>
<dbReference type="RefSeq" id="WP_145399675.1">
    <property type="nucleotide sequence ID" value="NZ_VLKU01000014.1"/>
</dbReference>
<dbReference type="AlphaFoldDB" id="A0A562NB66"/>
<dbReference type="EMBL" id="VLKU01000014">
    <property type="protein sequence ID" value="TWI29409.1"/>
    <property type="molecule type" value="Genomic_DNA"/>
</dbReference>
<name>A0A562NB66_9RHOB</name>
<keyword evidence="2" id="KW-0732">Signal</keyword>
<accession>A0A562NB66</accession>
<feature type="chain" id="PRO_5021932059" evidence="2">
    <location>
        <begin position="18"/>
        <end position="122"/>
    </location>
</feature>
<feature type="signal peptide" evidence="2">
    <location>
        <begin position="1"/>
        <end position="17"/>
    </location>
</feature>
<reference evidence="3 4" key="1">
    <citation type="journal article" date="2015" name="Stand. Genomic Sci.">
        <title>Genomic Encyclopedia of Bacterial and Archaeal Type Strains, Phase III: the genomes of soil and plant-associated and newly described type strains.</title>
        <authorList>
            <person name="Whitman W.B."/>
            <person name="Woyke T."/>
            <person name="Klenk H.P."/>
            <person name="Zhou Y."/>
            <person name="Lilburn T.G."/>
            <person name="Beck B.J."/>
            <person name="De Vos P."/>
            <person name="Vandamme P."/>
            <person name="Eisen J.A."/>
            <person name="Garrity G."/>
            <person name="Hugenholtz P."/>
            <person name="Kyrpides N.C."/>
        </authorList>
    </citation>
    <scope>NUCLEOTIDE SEQUENCE [LARGE SCALE GENOMIC DNA]</scope>
    <source>
        <strain evidence="3 4">CGMCC 1.5364</strain>
    </source>
</reference>
<feature type="region of interest" description="Disordered" evidence="1">
    <location>
        <begin position="96"/>
        <end position="122"/>
    </location>
</feature>
<proteinExistence type="predicted"/>
<organism evidence="3 4">
    <name type="scientific">Paracoccus sulfuroxidans</name>
    <dbReference type="NCBI Taxonomy" id="384678"/>
    <lineage>
        <taxon>Bacteria</taxon>
        <taxon>Pseudomonadati</taxon>
        <taxon>Pseudomonadota</taxon>
        <taxon>Alphaproteobacteria</taxon>
        <taxon>Rhodobacterales</taxon>
        <taxon>Paracoccaceae</taxon>
        <taxon>Paracoccus</taxon>
    </lineage>
</organism>